<proteinExistence type="predicted"/>
<protein>
    <submittedName>
        <fullName evidence="2">Inner membrane protein</fullName>
    </submittedName>
</protein>
<dbReference type="AlphaFoldDB" id="A0A2X3G502"/>
<name>A0A2X3G502_KLEPN</name>
<keyword evidence="1" id="KW-0472">Membrane</keyword>
<organism evidence="2 3">
    <name type="scientific">Klebsiella pneumoniae</name>
    <dbReference type="NCBI Taxonomy" id="573"/>
    <lineage>
        <taxon>Bacteria</taxon>
        <taxon>Pseudomonadati</taxon>
        <taxon>Pseudomonadota</taxon>
        <taxon>Gammaproteobacteria</taxon>
        <taxon>Enterobacterales</taxon>
        <taxon>Enterobacteriaceae</taxon>
        <taxon>Klebsiella/Raoultella group</taxon>
        <taxon>Klebsiella</taxon>
        <taxon>Klebsiella pneumoniae complex</taxon>
    </lineage>
</organism>
<evidence type="ECO:0000313" key="3">
    <source>
        <dbReference type="Proteomes" id="UP000251721"/>
    </source>
</evidence>
<accession>A0A2X3G502</accession>
<feature type="transmembrane region" description="Helical" evidence="1">
    <location>
        <begin position="12"/>
        <end position="33"/>
    </location>
</feature>
<evidence type="ECO:0000313" key="2">
    <source>
        <dbReference type="EMBL" id="SQC63622.1"/>
    </source>
</evidence>
<dbReference type="Proteomes" id="UP000251721">
    <property type="component" value="Unassembled WGS sequence"/>
</dbReference>
<gene>
    <name evidence="2" type="ORF">NCTC13465_06661</name>
</gene>
<dbReference type="PANTHER" id="PTHR30590">
    <property type="entry name" value="INNER MEMBRANE PROTEIN"/>
    <property type="match status" value="1"/>
</dbReference>
<evidence type="ECO:0000256" key="1">
    <source>
        <dbReference type="SAM" id="Phobius"/>
    </source>
</evidence>
<sequence length="44" mass="4783">MERNVTLDFVRGVAILGILLLNISAFGLPKAAYLNPAWSGKRVP</sequence>
<dbReference type="InterPro" id="IPR052529">
    <property type="entry name" value="Bact_Transport_Assoc"/>
</dbReference>
<dbReference type="EMBL" id="UAWQ01000021">
    <property type="protein sequence ID" value="SQC63622.1"/>
    <property type="molecule type" value="Genomic_DNA"/>
</dbReference>
<dbReference type="PANTHER" id="PTHR30590:SF2">
    <property type="entry name" value="INNER MEMBRANE PROTEIN"/>
    <property type="match status" value="1"/>
</dbReference>
<keyword evidence="1" id="KW-0812">Transmembrane</keyword>
<reference evidence="2 3" key="1">
    <citation type="submission" date="2018-06" db="EMBL/GenBank/DDBJ databases">
        <authorList>
            <consortium name="Pathogen Informatics"/>
            <person name="Doyle S."/>
        </authorList>
    </citation>
    <scope>NUCLEOTIDE SEQUENCE [LARGE SCALE GENOMIC DNA]</scope>
    <source>
        <strain evidence="2 3">NCTC13465</strain>
    </source>
</reference>
<keyword evidence="1" id="KW-1133">Transmembrane helix</keyword>